<keyword evidence="6 9" id="KW-1133">Transmembrane helix</keyword>
<feature type="transmembrane region" description="Helical" evidence="9">
    <location>
        <begin position="279"/>
        <end position="299"/>
    </location>
</feature>
<dbReference type="InterPro" id="IPR022646">
    <property type="entry name" value="SecD/SecF_CS"/>
</dbReference>
<name>A0AA38CSZ6_9MICO</name>
<reference evidence="11" key="2">
    <citation type="submission" date="2023-02" db="EMBL/GenBank/DDBJ databases">
        <authorList>
            <person name="Sun Q."/>
            <person name="Mori K."/>
        </authorList>
    </citation>
    <scope>NUCLEOTIDE SEQUENCE</scope>
    <source>
        <strain evidence="11">NBRC 112290</strain>
    </source>
</reference>
<evidence type="ECO:0000256" key="2">
    <source>
        <dbReference type="ARBA" id="ARBA00022448"/>
    </source>
</evidence>
<proteinExistence type="inferred from homology"/>
<dbReference type="NCBIfam" id="TIGR00916">
    <property type="entry name" value="2A0604s01"/>
    <property type="match status" value="1"/>
</dbReference>
<evidence type="ECO:0000256" key="5">
    <source>
        <dbReference type="ARBA" id="ARBA00022927"/>
    </source>
</evidence>
<feature type="transmembrane region" description="Helical" evidence="9">
    <location>
        <begin position="169"/>
        <end position="189"/>
    </location>
</feature>
<evidence type="ECO:0000256" key="9">
    <source>
        <dbReference type="HAMAP-Rule" id="MF_01464"/>
    </source>
</evidence>
<gene>
    <name evidence="9 11" type="primary">secF</name>
    <name evidence="11" type="ORF">GCM10025875_13690</name>
</gene>
<feature type="transmembrane region" description="Helical" evidence="9">
    <location>
        <begin position="254"/>
        <end position="273"/>
    </location>
</feature>
<evidence type="ECO:0000256" key="6">
    <source>
        <dbReference type="ARBA" id="ARBA00022989"/>
    </source>
</evidence>
<evidence type="ECO:0000313" key="12">
    <source>
        <dbReference type="Proteomes" id="UP001157161"/>
    </source>
</evidence>
<evidence type="ECO:0000256" key="1">
    <source>
        <dbReference type="ARBA" id="ARBA00004651"/>
    </source>
</evidence>
<dbReference type="GO" id="GO:0006605">
    <property type="term" value="P:protein targeting"/>
    <property type="evidence" value="ECO:0007669"/>
    <property type="project" value="UniProtKB-UniRule"/>
</dbReference>
<dbReference type="InterPro" id="IPR048634">
    <property type="entry name" value="SecD_SecF_C"/>
</dbReference>
<dbReference type="GO" id="GO:0043952">
    <property type="term" value="P:protein transport by the Sec complex"/>
    <property type="evidence" value="ECO:0007669"/>
    <property type="project" value="UniProtKB-UniRule"/>
</dbReference>
<comment type="function">
    <text evidence="9">Part of the Sec protein translocase complex. Interacts with the SecYEG preprotein conducting channel. SecDF uses the proton motive force (PMF) to complete protein translocation after the ATP-dependent function of SecA.</text>
</comment>
<dbReference type="SUPFAM" id="SSF82866">
    <property type="entry name" value="Multidrug efflux transporter AcrB transmembrane domain"/>
    <property type="match status" value="1"/>
</dbReference>
<keyword evidence="12" id="KW-1185">Reference proteome</keyword>
<dbReference type="GO" id="GO:0015450">
    <property type="term" value="F:protein-transporting ATPase activity"/>
    <property type="evidence" value="ECO:0007669"/>
    <property type="project" value="InterPro"/>
</dbReference>
<evidence type="ECO:0000259" key="10">
    <source>
        <dbReference type="Pfam" id="PF02355"/>
    </source>
</evidence>
<dbReference type="InterPro" id="IPR022813">
    <property type="entry name" value="SecD/SecF_arch_bac"/>
</dbReference>
<dbReference type="PANTHER" id="PTHR30081">
    <property type="entry name" value="PROTEIN-EXPORT MEMBRANE PROTEIN SEC"/>
    <property type="match status" value="1"/>
</dbReference>
<comment type="caution">
    <text evidence="11">The sequence shown here is derived from an EMBL/GenBank/DDBJ whole genome shotgun (WGS) entry which is preliminary data.</text>
</comment>
<dbReference type="PRINTS" id="PR01755">
    <property type="entry name" value="SECFTRNLCASE"/>
</dbReference>
<keyword evidence="8 9" id="KW-0472">Membrane</keyword>
<dbReference type="GO" id="GO:0065002">
    <property type="term" value="P:intracellular protein transmembrane transport"/>
    <property type="evidence" value="ECO:0007669"/>
    <property type="project" value="UniProtKB-UniRule"/>
</dbReference>
<dbReference type="InterPro" id="IPR055344">
    <property type="entry name" value="SecD_SecF_C_bact"/>
</dbReference>
<dbReference type="EMBL" id="BSUM01000001">
    <property type="protein sequence ID" value="GMA31377.1"/>
    <property type="molecule type" value="Genomic_DNA"/>
</dbReference>
<dbReference type="Pfam" id="PF02355">
    <property type="entry name" value="SecD_SecF_C"/>
    <property type="match status" value="1"/>
</dbReference>
<keyword evidence="3 9" id="KW-1003">Cell membrane</keyword>
<dbReference type="Pfam" id="PF07549">
    <property type="entry name" value="Sec_GG"/>
    <property type="match status" value="1"/>
</dbReference>
<dbReference type="RefSeq" id="WP_284250218.1">
    <property type="nucleotide sequence ID" value="NZ_BSUM01000001.1"/>
</dbReference>
<comment type="subcellular location">
    <subcellularLocation>
        <location evidence="1 9">Cell membrane</location>
        <topology evidence="1 9">Multi-pass membrane protein</topology>
    </subcellularLocation>
</comment>
<evidence type="ECO:0000313" key="11">
    <source>
        <dbReference type="EMBL" id="GMA31377.1"/>
    </source>
</evidence>
<feature type="transmembrane region" description="Helical" evidence="9">
    <location>
        <begin position="143"/>
        <end position="162"/>
    </location>
</feature>
<evidence type="ECO:0000256" key="7">
    <source>
        <dbReference type="ARBA" id="ARBA00023010"/>
    </source>
</evidence>
<comment type="subunit">
    <text evidence="9">Forms a complex with SecD. Part of the essential Sec protein translocation apparatus which comprises SecA, SecYEG and auxiliary proteins SecDF. Other proteins may also be involved.</text>
</comment>
<dbReference type="NCBIfam" id="TIGR00966">
    <property type="entry name" value="transloc_SecF"/>
    <property type="match status" value="1"/>
</dbReference>
<evidence type="ECO:0000256" key="4">
    <source>
        <dbReference type="ARBA" id="ARBA00022692"/>
    </source>
</evidence>
<keyword evidence="5 9" id="KW-0653">Protein transport</keyword>
<protein>
    <recommendedName>
        <fullName evidence="9">Protein-export membrane protein SecF</fullName>
    </recommendedName>
</protein>
<keyword evidence="4 9" id="KW-0812">Transmembrane</keyword>
<evidence type="ECO:0000256" key="8">
    <source>
        <dbReference type="ARBA" id="ARBA00023136"/>
    </source>
</evidence>
<feature type="transmembrane region" description="Helical" evidence="9">
    <location>
        <begin position="195"/>
        <end position="216"/>
    </location>
</feature>
<evidence type="ECO:0000256" key="3">
    <source>
        <dbReference type="ARBA" id="ARBA00022475"/>
    </source>
</evidence>
<dbReference type="HAMAP" id="MF_01464_B">
    <property type="entry name" value="SecF_B"/>
    <property type="match status" value="1"/>
</dbReference>
<dbReference type="InterPro" id="IPR022645">
    <property type="entry name" value="SecD/SecF_bac"/>
</dbReference>
<organism evidence="11 12">
    <name type="scientific">Litorihabitans aurantiacus</name>
    <dbReference type="NCBI Taxonomy" id="1930061"/>
    <lineage>
        <taxon>Bacteria</taxon>
        <taxon>Bacillati</taxon>
        <taxon>Actinomycetota</taxon>
        <taxon>Actinomycetes</taxon>
        <taxon>Micrococcales</taxon>
        <taxon>Beutenbergiaceae</taxon>
        <taxon>Litorihabitans</taxon>
    </lineage>
</organism>
<dbReference type="Gene3D" id="1.20.1640.10">
    <property type="entry name" value="Multidrug efflux transporter AcrB transmembrane domain"/>
    <property type="match status" value="1"/>
</dbReference>
<keyword evidence="2 9" id="KW-0813">Transport</keyword>
<dbReference type="Proteomes" id="UP001157161">
    <property type="component" value="Unassembled WGS sequence"/>
</dbReference>
<dbReference type="GO" id="GO:0005886">
    <property type="term" value="C:plasma membrane"/>
    <property type="evidence" value="ECO:0007669"/>
    <property type="project" value="UniProtKB-SubCell"/>
</dbReference>
<dbReference type="InterPro" id="IPR005665">
    <property type="entry name" value="SecF_bac"/>
</dbReference>
<comment type="similarity">
    <text evidence="9">Belongs to the SecD/SecF family. SecF subfamily.</text>
</comment>
<accession>A0AA38CSZ6</accession>
<reference evidence="11" key="1">
    <citation type="journal article" date="2014" name="Int. J. Syst. Evol. Microbiol.">
        <title>Complete genome sequence of Corynebacterium casei LMG S-19264T (=DSM 44701T), isolated from a smear-ripened cheese.</title>
        <authorList>
            <consortium name="US DOE Joint Genome Institute (JGI-PGF)"/>
            <person name="Walter F."/>
            <person name="Albersmeier A."/>
            <person name="Kalinowski J."/>
            <person name="Ruckert C."/>
        </authorList>
    </citation>
    <scope>NUCLEOTIDE SEQUENCE</scope>
    <source>
        <strain evidence="11">NBRC 112290</strain>
    </source>
</reference>
<keyword evidence="7 9" id="KW-0811">Translocation</keyword>
<dbReference type="PANTHER" id="PTHR30081:SF8">
    <property type="entry name" value="PROTEIN TRANSLOCASE SUBUNIT SECF"/>
    <property type="match status" value="1"/>
</dbReference>
<dbReference type="AlphaFoldDB" id="A0AA38CSZ6"/>
<feature type="transmembrane region" description="Helical" evidence="9">
    <location>
        <begin position="27"/>
        <end position="45"/>
    </location>
</feature>
<sequence length="364" mass="38775">MAGQFARLGNDLYTGKRSYDIVGKRRVWFIAAAVLVIVSGLLLAVRGLNVGIEFRGGSEFTVSGAATTSSDPANEVLGEIGTDQVARVSVVGGDSVRIQTDQLTQEQTDQVAASLAEVYEVERNAVTSSFIGPTWGADITAKALQGLVIFIVLVALVMALYFRTWSMAAAALIALIHDLIVTVGLYAGIGFEVTPASVIGLLTILGYSLYDTVVVFDKVRENTANVLEQTRVTYEEASNLAVNQTIVRSINTSVVGVLPVASILFVGAFLLGAGTLRDIALSLFIGMIVSTASSIFLATPLEAALRMRRSVYREHSAKVLALRAEVGETETVVTSADVRPETDRVAATVPGVHLGTQSQPRRKR</sequence>
<feature type="domain" description="Protein export membrane protein SecD/SecF C-terminal" evidence="10">
    <location>
        <begin position="112"/>
        <end position="306"/>
    </location>
</feature>